<keyword evidence="2" id="KW-1185">Reference proteome</keyword>
<name>A0ABY3FNC6_9FLAO</name>
<dbReference type="RefSeq" id="WP_144889072.1">
    <property type="nucleotide sequence ID" value="NZ_VLKO01000001.1"/>
</dbReference>
<evidence type="ECO:0000313" key="1">
    <source>
        <dbReference type="EMBL" id="TWI03298.1"/>
    </source>
</evidence>
<gene>
    <name evidence="1" type="ORF">IQ05_00233</name>
</gene>
<evidence type="ECO:0000313" key="2">
    <source>
        <dbReference type="Proteomes" id="UP000317519"/>
    </source>
</evidence>
<accession>A0ABY3FNC6</accession>
<dbReference type="EMBL" id="VLKO01000001">
    <property type="protein sequence ID" value="TWI03298.1"/>
    <property type="molecule type" value="Genomic_DNA"/>
</dbReference>
<organism evidence="1 2">
    <name type="scientific">Flavobacterium tiangeerense</name>
    <dbReference type="NCBI Taxonomy" id="459471"/>
    <lineage>
        <taxon>Bacteria</taxon>
        <taxon>Pseudomonadati</taxon>
        <taxon>Bacteroidota</taxon>
        <taxon>Flavobacteriia</taxon>
        <taxon>Flavobacteriales</taxon>
        <taxon>Flavobacteriaceae</taxon>
        <taxon>Flavobacterium</taxon>
    </lineage>
</organism>
<sequence length="213" mass="24174">MIKKWYFYASLTVITVFLSSGFKPFNLETSPWFLINEEDGTHYLFPSEEASEYTNLNIPFTGNFFIGFKEAIGHRESESKYKKINSLGYLGKYQFGTETLKSVGVKSSTTFLNSPELQERAFIALLAKNKWELKREIEKYDGTVLNGIRITESGILAAAHLGGAGSVKKYFRHEGKRNFRDAYGTSIRSYMKMFGGYDTSFIVADNNATVHNI</sequence>
<evidence type="ECO:0008006" key="3">
    <source>
        <dbReference type="Google" id="ProtNLM"/>
    </source>
</evidence>
<reference evidence="1 2" key="1">
    <citation type="journal article" date="2015" name="Stand. Genomic Sci.">
        <title>Genomic Encyclopedia of Bacterial and Archaeal Type Strains, Phase III: the genomes of soil and plant-associated and newly described type strains.</title>
        <authorList>
            <person name="Whitman W.B."/>
            <person name="Woyke T."/>
            <person name="Klenk H.P."/>
            <person name="Zhou Y."/>
            <person name="Lilburn T.G."/>
            <person name="Beck B.J."/>
            <person name="De Vos P."/>
            <person name="Vandamme P."/>
            <person name="Eisen J.A."/>
            <person name="Garrity G."/>
            <person name="Hugenholtz P."/>
            <person name="Kyrpides N.C."/>
        </authorList>
    </citation>
    <scope>NUCLEOTIDE SEQUENCE [LARGE SCALE GENOMIC DNA]</scope>
    <source>
        <strain evidence="1 2">CGMCC 1.6847</strain>
    </source>
</reference>
<dbReference type="Proteomes" id="UP000317519">
    <property type="component" value="Unassembled WGS sequence"/>
</dbReference>
<comment type="caution">
    <text evidence="1">The sequence shown here is derived from an EMBL/GenBank/DDBJ whole genome shotgun (WGS) entry which is preliminary data.</text>
</comment>
<protein>
    <recommendedName>
        <fullName evidence="3">Peptidoglycan-binding protein LysM</fullName>
    </recommendedName>
</protein>
<proteinExistence type="predicted"/>